<evidence type="ECO:0000313" key="2">
    <source>
        <dbReference type="Proteomes" id="UP000694892"/>
    </source>
</evidence>
<feature type="non-terminal residue" evidence="1">
    <location>
        <position position="29"/>
    </location>
</feature>
<reference evidence="2" key="1">
    <citation type="journal article" date="2016" name="Nature">
        <title>Genome evolution in the allotetraploid frog Xenopus laevis.</title>
        <authorList>
            <person name="Session A.M."/>
            <person name="Uno Y."/>
            <person name="Kwon T."/>
            <person name="Chapman J.A."/>
            <person name="Toyoda A."/>
            <person name="Takahashi S."/>
            <person name="Fukui A."/>
            <person name="Hikosaka A."/>
            <person name="Suzuki A."/>
            <person name="Kondo M."/>
            <person name="van Heeringen S.J."/>
            <person name="Quigley I."/>
            <person name="Heinz S."/>
            <person name="Ogino H."/>
            <person name="Ochi H."/>
            <person name="Hellsten U."/>
            <person name="Lyons J.B."/>
            <person name="Simakov O."/>
            <person name="Putnam N."/>
            <person name="Stites J."/>
            <person name="Kuroki Y."/>
            <person name="Tanaka T."/>
            <person name="Michiue T."/>
            <person name="Watanabe M."/>
            <person name="Bogdanovic O."/>
            <person name="Lister R."/>
            <person name="Georgiou G."/>
            <person name="Paranjpe S.S."/>
            <person name="van Kruijsbergen I."/>
            <person name="Shu S."/>
            <person name="Carlson J."/>
            <person name="Kinoshita T."/>
            <person name="Ohta Y."/>
            <person name="Mawaribuchi S."/>
            <person name="Jenkins J."/>
            <person name="Grimwood J."/>
            <person name="Schmutz J."/>
            <person name="Mitros T."/>
            <person name="Mozaffari S.V."/>
            <person name="Suzuki Y."/>
            <person name="Haramoto Y."/>
            <person name="Yamamoto T.S."/>
            <person name="Takagi C."/>
            <person name="Heald R."/>
            <person name="Miller K."/>
            <person name="Haudenschild C."/>
            <person name="Kitzman J."/>
            <person name="Nakayama T."/>
            <person name="Izutsu Y."/>
            <person name="Robert J."/>
            <person name="Fortriede J."/>
            <person name="Burns K."/>
            <person name="Lotay V."/>
            <person name="Karimi K."/>
            <person name="Yasuoka Y."/>
            <person name="Dichmann D.S."/>
            <person name="Flajnik M.F."/>
            <person name="Houston D.W."/>
            <person name="Shendure J."/>
            <person name="DuPasquier L."/>
            <person name="Vize P.D."/>
            <person name="Zorn A.M."/>
            <person name="Ito M."/>
            <person name="Marcotte E.M."/>
            <person name="Wallingford J.B."/>
            <person name="Ito Y."/>
            <person name="Asashima M."/>
            <person name="Ueno N."/>
            <person name="Matsuda Y."/>
            <person name="Veenstra G.J."/>
            <person name="Fujiyama A."/>
            <person name="Harland R.M."/>
            <person name="Taira M."/>
            <person name="Rokhsar D.S."/>
        </authorList>
    </citation>
    <scope>NUCLEOTIDE SEQUENCE [LARGE SCALE GENOMIC DNA]</scope>
    <source>
        <strain evidence="2">J</strain>
    </source>
</reference>
<evidence type="ECO:0000313" key="1">
    <source>
        <dbReference type="EMBL" id="OCU02509.1"/>
    </source>
</evidence>
<gene>
    <name evidence="1" type="ORF">XELAEV_180082742mg</name>
</gene>
<name>A0A974E2P2_XENLA</name>
<organism evidence="1 2">
    <name type="scientific">Xenopus laevis</name>
    <name type="common">African clawed frog</name>
    <dbReference type="NCBI Taxonomy" id="8355"/>
    <lineage>
        <taxon>Eukaryota</taxon>
        <taxon>Metazoa</taxon>
        <taxon>Chordata</taxon>
        <taxon>Craniata</taxon>
        <taxon>Vertebrata</taxon>
        <taxon>Euteleostomi</taxon>
        <taxon>Amphibia</taxon>
        <taxon>Batrachia</taxon>
        <taxon>Anura</taxon>
        <taxon>Pipoidea</taxon>
        <taxon>Pipidae</taxon>
        <taxon>Xenopodinae</taxon>
        <taxon>Xenopus</taxon>
        <taxon>Xenopus</taxon>
    </lineage>
</organism>
<accession>A0A974E2P2</accession>
<proteinExistence type="predicted"/>
<dbReference type="Proteomes" id="UP000694892">
    <property type="component" value="Chromosome 1L"/>
</dbReference>
<dbReference type="AlphaFoldDB" id="A0A974E2P2"/>
<protein>
    <submittedName>
        <fullName evidence="1">Uncharacterized protein</fullName>
    </submittedName>
</protein>
<dbReference type="EMBL" id="CM004466">
    <property type="protein sequence ID" value="OCU02509.1"/>
    <property type="molecule type" value="Genomic_DNA"/>
</dbReference>
<sequence>MDSDQTPLINPSLFEECAQNHFAAADSRS</sequence>